<comment type="caution">
    <text evidence="2">The sequence shown here is derived from an EMBL/GenBank/DDBJ whole genome shotgun (WGS) entry which is preliminary data.</text>
</comment>
<dbReference type="RefSeq" id="WP_264713471.1">
    <property type="nucleotide sequence ID" value="NZ_JAPDNT010000005.1"/>
</dbReference>
<evidence type="ECO:0000313" key="2">
    <source>
        <dbReference type="EMBL" id="MCW3474818.1"/>
    </source>
</evidence>
<gene>
    <name evidence="2" type="ORF">OL599_09495</name>
</gene>
<name>A0AA41YQL0_9PROT</name>
<dbReference type="AlphaFoldDB" id="A0AA41YQL0"/>
<protein>
    <submittedName>
        <fullName evidence="2">Rod shape-determining protein MreD</fullName>
    </submittedName>
</protein>
<feature type="transmembrane region" description="Helical" evidence="1">
    <location>
        <begin position="81"/>
        <end position="105"/>
    </location>
</feature>
<evidence type="ECO:0000313" key="3">
    <source>
        <dbReference type="Proteomes" id="UP001165679"/>
    </source>
</evidence>
<keyword evidence="1" id="KW-0472">Membrane</keyword>
<organism evidence="2 3">
    <name type="scientific">Limobrevibacterium gyesilva</name>
    <dbReference type="NCBI Taxonomy" id="2991712"/>
    <lineage>
        <taxon>Bacteria</taxon>
        <taxon>Pseudomonadati</taxon>
        <taxon>Pseudomonadota</taxon>
        <taxon>Alphaproteobacteria</taxon>
        <taxon>Acetobacterales</taxon>
        <taxon>Acetobacteraceae</taxon>
        <taxon>Limobrevibacterium</taxon>
    </lineage>
</organism>
<proteinExistence type="predicted"/>
<dbReference type="EMBL" id="JAPDNT010000005">
    <property type="protein sequence ID" value="MCW3474818.1"/>
    <property type="molecule type" value="Genomic_DNA"/>
</dbReference>
<reference evidence="2" key="2">
    <citation type="submission" date="2022-10" db="EMBL/GenBank/DDBJ databases">
        <authorList>
            <person name="Trinh H.N."/>
        </authorList>
    </citation>
    <scope>NUCLEOTIDE SEQUENCE</scope>
    <source>
        <strain evidence="2">RN2-1</strain>
    </source>
</reference>
<feature type="transmembrane region" description="Helical" evidence="1">
    <location>
        <begin position="149"/>
        <end position="169"/>
    </location>
</feature>
<feature type="transmembrane region" description="Helical" evidence="1">
    <location>
        <begin position="117"/>
        <end position="143"/>
    </location>
</feature>
<evidence type="ECO:0000256" key="1">
    <source>
        <dbReference type="SAM" id="Phobius"/>
    </source>
</evidence>
<keyword evidence="1" id="KW-1133">Transmembrane helix</keyword>
<keyword evidence="3" id="KW-1185">Reference proteome</keyword>
<keyword evidence="1" id="KW-0812">Transmembrane</keyword>
<sequence length="182" mass="19570">MDDRLPGIRPRPSLWRRLDMSARRGFPAATTALLLLVTAAPLGLPGQAELLVAVALSCVFFWSLFRPASLPPPVVFLLGVLWDLLGYAPPGVGVLILLVVHGLALRWRRFLVRQGFLLVWLVFVGIATGAAAVEWALSSLLIFRVLPPAPAAFQAALTAGLYPPLAVLLTRAHQTLAEPGLS</sequence>
<reference evidence="2" key="1">
    <citation type="submission" date="2022-09" db="EMBL/GenBank/DDBJ databases">
        <title>Rhodovastum sp. nov. RN2-1 isolated from soil in Seongnam, South Korea.</title>
        <authorList>
            <person name="Le N.T."/>
        </authorList>
    </citation>
    <scope>NUCLEOTIDE SEQUENCE</scope>
    <source>
        <strain evidence="2">RN2-1</strain>
    </source>
</reference>
<accession>A0AA41YQL0</accession>
<dbReference type="Proteomes" id="UP001165679">
    <property type="component" value="Unassembled WGS sequence"/>
</dbReference>